<dbReference type="Proteomes" id="UP000233535">
    <property type="component" value="Unassembled WGS sequence"/>
</dbReference>
<keyword evidence="2" id="KW-1185">Reference proteome</keyword>
<evidence type="ECO:0000313" key="1">
    <source>
        <dbReference type="EMBL" id="PKQ63061.1"/>
    </source>
</evidence>
<sequence>MKYFRDNKIYSKEEFETQFRHRITKARDYDYIFSEKDLWAGIKPDYNRASTDYKIGGKYKYSLSDLITREKYFRDENVFKTAIEKFENDGNAQPISVKDGYDQDLARYGSDSALFGFTKYASSVAEAPMKAYMAYRFGPEILKQYLKSVSEDATSKFLKGASIEFASQYIAEEAFGIEMKIPELILDMVSSGLKEVYTPEKLYAEMAVDCIIGIDIFDLLSKIENDQNIDFLDLGIQCVIPAVSGPVFKIASNKAGKFFNMKSFKLIRVLNFIEKFGIKDKGKYIFELCGIDKLEKRGIKYKDVMSNILSTAKGAKAFDFLADVKFDINRLSAENFQRLTNVIDKYGVDKQFRDFFTGSKDVNRMLSVMENSGETLGEYMRFIEKVSNDPKMFAGTITISGKKMKFSEFFNDIDDAYGYYHEVGTKYRYISKFHELSNIGVLILVKDGIEVVGKIIIIKSIDSGIEFIKGYEKN</sequence>
<proteinExistence type="predicted"/>
<accession>A0A2N3HYE4</accession>
<comment type="caution">
    <text evidence="1">The sequence shown here is derived from an EMBL/GenBank/DDBJ whole genome shotgun (WGS) entry which is preliminary data.</text>
</comment>
<dbReference type="AlphaFoldDB" id="A0A2N3HYE4"/>
<dbReference type="RefSeq" id="WP_101261267.1">
    <property type="nucleotide sequence ID" value="NZ_MVDD01000006.1"/>
</dbReference>
<gene>
    <name evidence="1" type="ORF">BZG02_09845</name>
</gene>
<organism evidence="1 2">
    <name type="scientific">Labilibaculum filiforme</name>
    <dbReference type="NCBI Taxonomy" id="1940526"/>
    <lineage>
        <taxon>Bacteria</taxon>
        <taxon>Pseudomonadati</taxon>
        <taxon>Bacteroidota</taxon>
        <taxon>Bacteroidia</taxon>
        <taxon>Marinilabiliales</taxon>
        <taxon>Marinifilaceae</taxon>
        <taxon>Labilibaculum</taxon>
    </lineage>
</organism>
<dbReference type="EMBL" id="MVDD01000006">
    <property type="protein sequence ID" value="PKQ63061.1"/>
    <property type="molecule type" value="Genomic_DNA"/>
</dbReference>
<protein>
    <submittedName>
        <fullName evidence="1">Uncharacterized protein</fullName>
    </submittedName>
</protein>
<reference evidence="1 2" key="1">
    <citation type="journal article" date="2017" name="Front. Microbiol.">
        <title>Labilibaculum manganireducens gen. nov., sp. nov. and Labilibaculum filiforme sp. nov., Novel Bacteroidetes Isolated from Subsurface Sediments of the Baltic Sea.</title>
        <authorList>
            <person name="Vandieken V."/>
            <person name="Marshall I.P."/>
            <person name="Niemann H."/>
            <person name="Engelen B."/>
            <person name="Cypionka H."/>
        </authorList>
    </citation>
    <scope>NUCLEOTIDE SEQUENCE [LARGE SCALE GENOMIC DNA]</scope>
    <source>
        <strain evidence="1 2">59.16B</strain>
    </source>
</reference>
<name>A0A2N3HYE4_9BACT</name>
<dbReference type="OrthoDB" id="1521695at2"/>
<evidence type="ECO:0000313" key="2">
    <source>
        <dbReference type="Proteomes" id="UP000233535"/>
    </source>
</evidence>